<feature type="region of interest" description="Disordered" evidence="9">
    <location>
        <begin position="889"/>
        <end position="911"/>
    </location>
</feature>
<dbReference type="Proteomes" id="UP001562425">
    <property type="component" value="Unassembled WGS sequence"/>
</dbReference>
<name>A0ABD1D721_CULPP</name>
<evidence type="ECO:0000256" key="2">
    <source>
        <dbReference type="ARBA" id="ARBA00007025"/>
    </source>
</evidence>
<dbReference type="GO" id="GO:0003677">
    <property type="term" value="F:DNA binding"/>
    <property type="evidence" value="ECO:0007669"/>
    <property type="project" value="UniProtKB-KW"/>
</dbReference>
<keyword evidence="4" id="KW-0378">Hydrolase</keyword>
<evidence type="ECO:0000256" key="5">
    <source>
        <dbReference type="ARBA" id="ARBA00022840"/>
    </source>
</evidence>
<keyword evidence="6" id="KW-0238">DNA-binding</keyword>
<sequence length="911" mass="100718">MEEKVYSRAVTKQAMSHRVADKKQVDRNYSMADLEELYHFERVDMAARPNAAPAEDELLSNLLWSKHKLIFRYHTHETMLDNKTEQDLTEAEKKVAWAQFKSKHHTTDGVAGLGLGILGGGLGPTDSQLSDPDLDSQVLTELDLACAPNYDDDVKPEQQAPLPPLALPVRQMAPPTPNNKATIFGDDPYNTSYGGGLSIIEEQRQRLSLKPELGVKRAASQVTVSAAEVELLRELEENAVQKKVKGEDEHYEPPAKKKVAARDVPVMDTIDLLNLSYEGDSEEPLEESREEQSSELEVSIPPSVPVLKSDSGLSMIEYDPVGSTQELASYAETTTTTMNSTSGTVDQVVPPPPVSYEKFKASLVEDPSVTTSTTTASPAAVMVVATCSSPAAVPAPRVIMTRSMKRAAVPLKAGDVPAIKAAKKIRGIDDGGSVSSVSCEENRCRSLVPFTGPRFAMNPALKALLASAFIRADLDNPCRALVPYVPRVSLLEVILAAAFSEQLSSTESDSEDDSETASTSDSYPMGLLTQTSTLSWTAADLASLDEHISEYYSALSDLEDEMDFTQHTLTDSQRAADQQARDEKEHAELMESLHETRQVVTADILQERCRAVVPYNPPVSLWTAEEGQEEDEPKAVVFHASLAEALTSSARGLKRKREKELPVSVDNVVWKKPRTSKVYRAKRRSIAAAVIPIPTAIELPVEEPEPVTANTTLSWGDEEVDFVDWNISCGEIEEREKERRLAEPAESSALVPYQPAPTKKVQQPRLVVMYGPIRSFWDPKLLSSPLLPLVNERKGQILKAQHNKLFRFTPYDKRDRKWRKVEQVVTVEVENTCRSLVLYTGSCLRFPQDVTVRYLLHPLLVGYLSFCRYATQHSTMRETEAAINRGTKRKVDWQSGGGSSMKRSRAVNSAP</sequence>
<organism evidence="10 11">
    <name type="scientific">Culex pipiens pipiens</name>
    <name type="common">Northern house mosquito</name>
    <dbReference type="NCBI Taxonomy" id="38569"/>
    <lineage>
        <taxon>Eukaryota</taxon>
        <taxon>Metazoa</taxon>
        <taxon>Ecdysozoa</taxon>
        <taxon>Arthropoda</taxon>
        <taxon>Hexapoda</taxon>
        <taxon>Insecta</taxon>
        <taxon>Pterygota</taxon>
        <taxon>Neoptera</taxon>
        <taxon>Endopterygota</taxon>
        <taxon>Diptera</taxon>
        <taxon>Nematocera</taxon>
        <taxon>Culicoidea</taxon>
        <taxon>Culicidae</taxon>
        <taxon>Culicinae</taxon>
        <taxon>Culicini</taxon>
        <taxon>Culex</taxon>
        <taxon>Culex</taxon>
    </lineage>
</organism>
<evidence type="ECO:0000256" key="4">
    <source>
        <dbReference type="ARBA" id="ARBA00022806"/>
    </source>
</evidence>
<dbReference type="PANTHER" id="PTHR45797:SF3">
    <property type="entry name" value="TRANSCRIPTIONAL REGULATOR ATRX HOMOLOG"/>
    <property type="match status" value="1"/>
</dbReference>
<dbReference type="AlphaFoldDB" id="A0ABD1D721"/>
<evidence type="ECO:0000256" key="3">
    <source>
        <dbReference type="ARBA" id="ARBA00022741"/>
    </source>
</evidence>
<evidence type="ECO:0000256" key="7">
    <source>
        <dbReference type="ARBA" id="ARBA00023242"/>
    </source>
</evidence>
<evidence type="ECO:0000313" key="11">
    <source>
        <dbReference type="Proteomes" id="UP001562425"/>
    </source>
</evidence>
<evidence type="ECO:0000256" key="8">
    <source>
        <dbReference type="SAM" id="Coils"/>
    </source>
</evidence>
<evidence type="ECO:0000256" key="9">
    <source>
        <dbReference type="SAM" id="MobiDB-lite"/>
    </source>
</evidence>
<protein>
    <submittedName>
        <fullName evidence="10">Uncharacterized protein</fullName>
    </submittedName>
</protein>
<comment type="similarity">
    <text evidence="2">Belongs to the SNF2/RAD54 helicase family.</text>
</comment>
<keyword evidence="11" id="KW-1185">Reference proteome</keyword>
<evidence type="ECO:0000256" key="1">
    <source>
        <dbReference type="ARBA" id="ARBA00004123"/>
    </source>
</evidence>
<feature type="coiled-coil region" evidence="8">
    <location>
        <begin position="541"/>
        <end position="575"/>
    </location>
</feature>
<dbReference type="GO" id="GO:0005634">
    <property type="term" value="C:nucleus"/>
    <property type="evidence" value="ECO:0007669"/>
    <property type="project" value="UniProtKB-SubCell"/>
</dbReference>
<keyword evidence="7" id="KW-0539">Nucleus</keyword>
<proteinExistence type="inferred from homology"/>
<reference evidence="10 11" key="1">
    <citation type="submission" date="2024-05" db="EMBL/GenBank/DDBJ databases">
        <title>Culex pipiens pipiens assembly and annotation.</title>
        <authorList>
            <person name="Alout H."/>
            <person name="Durand T."/>
        </authorList>
    </citation>
    <scope>NUCLEOTIDE SEQUENCE [LARGE SCALE GENOMIC DNA]</scope>
    <source>
        <strain evidence="10">HA-2024</strain>
        <tissue evidence="10">Whole body</tissue>
    </source>
</reference>
<accession>A0ABD1D721</accession>
<keyword evidence="3" id="KW-0547">Nucleotide-binding</keyword>
<comment type="subcellular location">
    <subcellularLocation>
        <location evidence="1">Nucleus</location>
    </subcellularLocation>
</comment>
<keyword evidence="5" id="KW-0067">ATP-binding</keyword>
<dbReference type="PANTHER" id="PTHR45797">
    <property type="entry name" value="RAD54-LIKE"/>
    <property type="match status" value="1"/>
</dbReference>
<evidence type="ECO:0000256" key="6">
    <source>
        <dbReference type="ARBA" id="ARBA00023125"/>
    </source>
</evidence>
<dbReference type="GO" id="GO:0005524">
    <property type="term" value="F:ATP binding"/>
    <property type="evidence" value="ECO:0007669"/>
    <property type="project" value="UniProtKB-KW"/>
</dbReference>
<comment type="caution">
    <text evidence="10">The sequence shown here is derived from an EMBL/GenBank/DDBJ whole genome shotgun (WGS) entry which is preliminary data.</text>
</comment>
<feature type="region of interest" description="Disordered" evidence="9">
    <location>
        <begin position="275"/>
        <end position="304"/>
    </location>
</feature>
<evidence type="ECO:0000313" key="10">
    <source>
        <dbReference type="EMBL" id="KAL1395411.1"/>
    </source>
</evidence>
<keyword evidence="4" id="KW-0347">Helicase</keyword>
<dbReference type="InterPro" id="IPR044574">
    <property type="entry name" value="ARIP4-like"/>
</dbReference>
<dbReference type="GO" id="GO:0004386">
    <property type="term" value="F:helicase activity"/>
    <property type="evidence" value="ECO:0007669"/>
    <property type="project" value="UniProtKB-KW"/>
</dbReference>
<dbReference type="EMBL" id="JBEHCU010007158">
    <property type="protein sequence ID" value="KAL1395411.1"/>
    <property type="molecule type" value="Genomic_DNA"/>
</dbReference>
<feature type="region of interest" description="Disordered" evidence="9">
    <location>
        <begin position="504"/>
        <end position="524"/>
    </location>
</feature>
<keyword evidence="8" id="KW-0175">Coiled coil</keyword>
<gene>
    <name evidence="10" type="ORF">pipiens_011268</name>
</gene>